<comment type="caution">
    <text evidence="1">The sequence shown here is derived from an EMBL/GenBank/DDBJ whole genome shotgun (WGS) entry which is preliminary data.</text>
</comment>
<dbReference type="PANTHER" id="PTHR12917">
    <property type="entry name" value="ASPARTYL PROTEASE DDI-RELATED"/>
    <property type="match status" value="1"/>
</dbReference>
<evidence type="ECO:0000313" key="2">
    <source>
        <dbReference type="Proteomes" id="UP001151760"/>
    </source>
</evidence>
<evidence type="ECO:0000313" key="1">
    <source>
        <dbReference type="EMBL" id="GJT45453.1"/>
    </source>
</evidence>
<name>A0ABQ5E3E6_9ASTR</name>
<dbReference type="Pfam" id="PF13975">
    <property type="entry name" value="gag-asp_proteas"/>
    <property type="match status" value="1"/>
</dbReference>
<accession>A0ABQ5E3E6</accession>
<dbReference type="CDD" id="cd00303">
    <property type="entry name" value="retropepsin_like"/>
    <property type="match status" value="1"/>
</dbReference>
<organism evidence="1 2">
    <name type="scientific">Tanacetum coccineum</name>
    <dbReference type="NCBI Taxonomy" id="301880"/>
    <lineage>
        <taxon>Eukaryota</taxon>
        <taxon>Viridiplantae</taxon>
        <taxon>Streptophyta</taxon>
        <taxon>Embryophyta</taxon>
        <taxon>Tracheophyta</taxon>
        <taxon>Spermatophyta</taxon>
        <taxon>Magnoliopsida</taxon>
        <taxon>eudicotyledons</taxon>
        <taxon>Gunneridae</taxon>
        <taxon>Pentapetalae</taxon>
        <taxon>asterids</taxon>
        <taxon>campanulids</taxon>
        <taxon>Asterales</taxon>
        <taxon>Asteraceae</taxon>
        <taxon>Asteroideae</taxon>
        <taxon>Anthemideae</taxon>
        <taxon>Anthemidinae</taxon>
        <taxon>Tanacetum</taxon>
    </lineage>
</organism>
<dbReference type="Proteomes" id="UP001151760">
    <property type="component" value="Unassembled WGS sequence"/>
</dbReference>
<dbReference type="InterPro" id="IPR021109">
    <property type="entry name" value="Peptidase_aspartic_dom_sf"/>
</dbReference>
<dbReference type="SUPFAM" id="SSF50630">
    <property type="entry name" value="Acid proteases"/>
    <property type="match status" value="1"/>
</dbReference>
<proteinExistence type="predicted"/>
<sequence>MIQEYVKEFITLVLEILELSDQDSLFYFLDGLQGWAKTELERRGVQNLFTAIAYVEALIEFSTRRESSKPKDWKTATKSGGYCLYGDEPHRARDCPKKASLNSLSAHGDVDTSDGGSMGLIRILNAIKAKTEVPKVVGKCLQYVEATINGVNVRALVDSDATHNFVADDEAKQLGINTMKGSGTIKVVNSPAKAIHRVAQDVRAKIGEWEGTIDLSVVPMDDFKVVLGLEFLDRVRAFPMPFVNSLCILDGGKTCMVSTEWDAKSGAKTLSAMQFKKGFNKSEPCYLAVTRLETDEG</sequence>
<reference evidence="1" key="2">
    <citation type="submission" date="2022-01" db="EMBL/GenBank/DDBJ databases">
        <authorList>
            <person name="Yamashiro T."/>
            <person name="Shiraishi A."/>
            <person name="Satake H."/>
            <person name="Nakayama K."/>
        </authorList>
    </citation>
    <scope>NUCLEOTIDE SEQUENCE</scope>
</reference>
<dbReference type="PANTHER" id="PTHR12917:SF18">
    <property type="entry name" value="DNA DAMAGE-INDUCIBLE PROTEIN 1-LIKE"/>
    <property type="match status" value="1"/>
</dbReference>
<keyword evidence="2" id="KW-1185">Reference proteome</keyword>
<dbReference type="EMBL" id="BQNB010015903">
    <property type="protein sequence ID" value="GJT45453.1"/>
    <property type="molecule type" value="Genomic_DNA"/>
</dbReference>
<protein>
    <submittedName>
        <fullName evidence="1">Retrotransposon gag domain, aspartic peptidase domain protein</fullName>
    </submittedName>
</protein>
<dbReference type="Gene3D" id="2.40.70.10">
    <property type="entry name" value="Acid Proteases"/>
    <property type="match status" value="1"/>
</dbReference>
<reference evidence="1" key="1">
    <citation type="journal article" date="2022" name="Int. J. Mol. Sci.">
        <title>Draft Genome of Tanacetum Coccineum: Genomic Comparison of Closely Related Tanacetum-Family Plants.</title>
        <authorList>
            <person name="Yamashiro T."/>
            <person name="Shiraishi A."/>
            <person name="Nakayama K."/>
            <person name="Satake H."/>
        </authorList>
    </citation>
    <scope>NUCLEOTIDE SEQUENCE</scope>
</reference>
<gene>
    <name evidence="1" type="ORF">Tco_0954168</name>
</gene>